<dbReference type="EMBL" id="LKMD01000100">
    <property type="protein sequence ID" value="PIB02397.1"/>
    <property type="molecule type" value="Genomic_DNA"/>
</dbReference>
<dbReference type="InterPro" id="IPR045863">
    <property type="entry name" value="CorA_TM1_TM2"/>
</dbReference>
<dbReference type="EMBL" id="CP134184">
    <property type="protein sequence ID" value="WPA97334.1"/>
    <property type="molecule type" value="Genomic_DNA"/>
</dbReference>
<dbReference type="PANTHER" id="PTHR46494">
    <property type="entry name" value="CORA FAMILY METAL ION TRANSPORTER (EUROFUNG)"/>
    <property type="match status" value="1"/>
</dbReference>
<dbReference type="Gene3D" id="1.20.58.340">
    <property type="entry name" value="Magnesium transport protein CorA, transmembrane region"/>
    <property type="match status" value="1"/>
</dbReference>
<name>A0A2G5IC24_CERBT</name>
<evidence type="ECO:0000256" key="3">
    <source>
        <dbReference type="ARBA" id="ARBA00022989"/>
    </source>
</evidence>
<dbReference type="GO" id="GO:0015095">
    <property type="term" value="F:magnesium ion transmembrane transporter activity"/>
    <property type="evidence" value="ECO:0007669"/>
    <property type="project" value="TreeGrafter"/>
</dbReference>
<feature type="compositionally biased region" description="Polar residues" evidence="5">
    <location>
        <begin position="470"/>
        <end position="480"/>
    </location>
</feature>
<sequence length="610" mass="69185">MANGETGIPMEDPVLASGAKEETGFATGIGIEPRADSGGQDTGSTEHDLKAEKEAARPAVMRKLQLSPTTVLRSIRYMRAHIAGMTADDYTGGQLECPFDDNELLDIAKPTMESRMRGEREYFGRLRQECMRLYGDIWTTKIALPESAAEGYEKWLQAGDPFAAIQENRYGWWKFRQRQHEEYRPGCKLHRRAYPIGESQLADCGVLLLDNLDLRQMCEVGNIFHLPPDFLADHICPGLYSDDPYQDPYQSREASTKSFFAAGFSTTLSRSARSTVFDVRGRPRRTPKLCSEENAIWLSGLLMGDSFVVIAVNGLKIETPPAGFPNHLILPTPGNIDMMREVNVFLAEKWNFEKLCELWQCCEESGYGLNVFLWQWAVWLYEREIRNIALDLQRIDYECVTLSTSEALDRVKAGRARVAELRKHLAQTRRAVSDMFLEEAYTNARKHQKDLGRGSESEHESSVQHALESVSLTSRQQAASSPDKEHAWLDKQAADLMPRLNENLQVIIATLNVEQSQVALKDAEVSRRNGERSTQLTLLAAIYLPLTLATGIFGMNIKDVNGDEVRYWWPIILAIVLMIPSAVVIAYIFWRSRQDRRRERERLDKGEKEA</sequence>
<dbReference type="GO" id="GO:0000287">
    <property type="term" value="F:magnesium ion binding"/>
    <property type="evidence" value="ECO:0007669"/>
    <property type="project" value="TreeGrafter"/>
</dbReference>
<dbReference type="Proteomes" id="UP001302367">
    <property type="component" value="Chromosome 1"/>
</dbReference>
<evidence type="ECO:0000256" key="4">
    <source>
        <dbReference type="ARBA" id="ARBA00023136"/>
    </source>
</evidence>
<dbReference type="GO" id="GO:0050897">
    <property type="term" value="F:cobalt ion binding"/>
    <property type="evidence" value="ECO:0007669"/>
    <property type="project" value="TreeGrafter"/>
</dbReference>
<keyword evidence="10" id="KW-1185">Reference proteome</keyword>
<feature type="compositionally biased region" description="Basic and acidic residues" evidence="5">
    <location>
        <begin position="449"/>
        <end position="462"/>
    </location>
</feature>
<accession>A0A2G5IC24</accession>
<evidence type="ECO:0000313" key="9">
    <source>
        <dbReference type="Proteomes" id="UP000230605"/>
    </source>
</evidence>
<feature type="transmembrane region" description="Helical" evidence="6">
    <location>
        <begin position="567"/>
        <end position="590"/>
    </location>
</feature>
<evidence type="ECO:0000256" key="2">
    <source>
        <dbReference type="ARBA" id="ARBA00022692"/>
    </source>
</evidence>
<feature type="transmembrane region" description="Helical" evidence="6">
    <location>
        <begin position="536"/>
        <end position="555"/>
    </location>
</feature>
<evidence type="ECO:0000256" key="1">
    <source>
        <dbReference type="ARBA" id="ARBA00004651"/>
    </source>
</evidence>
<organism evidence="7 9">
    <name type="scientific">Cercospora beticola</name>
    <name type="common">Sugarbeet leaf spot fungus</name>
    <dbReference type="NCBI Taxonomy" id="122368"/>
    <lineage>
        <taxon>Eukaryota</taxon>
        <taxon>Fungi</taxon>
        <taxon>Dikarya</taxon>
        <taxon>Ascomycota</taxon>
        <taxon>Pezizomycotina</taxon>
        <taxon>Dothideomycetes</taxon>
        <taxon>Dothideomycetidae</taxon>
        <taxon>Mycosphaerellales</taxon>
        <taxon>Mycosphaerellaceae</taxon>
        <taxon>Cercospora</taxon>
    </lineage>
</organism>
<keyword evidence="3 6" id="KW-1133">Transmembrane helix</keyword>
<dbReference type="InterPro" id="IPR002523">
    <property type="entry name" value="MgTranspt_CorA/ZnTranspt_ZntB"/>
</dbReference>
<gene>
    <name evidence="7" type="ORF">CB0940_01878</name>
    <name evidence="8" type="ORF">RHO25_001943</name>
</gene>
<evidence type="ECO:0000313" key="10">
    <source>
        <dbReference type="Proteomes" id="UP001302367"/>
    </source>
</evidence>
<dbReference type="GO" id="GO:0015087">
    <property type="term" value="F:cobalt ion transmembrane transporter activity"/>
    <property type="evidence" value="ECO:0007669"/>
    <property type="project" value="TreeGrafter"/>
</dbReference>
<dbReference type="Proteomes" id="UP000230605">
    <property type="component" value="Chromosome 1"/>
</dbReference>
<evidence type="ECO:0000256" key="6">
    <source>
        <dbReference type="SAM" id="Phobius"/>
    </source>
</evidence>
<dbReference type="SUPFAM" id="SSF144083">
    <property type="entry name" value="Magnesium transport protein CorA, transmembrane region"/>
    <property type="match status" value="1"/>
</dbReference>
<dbReference type="OrthoDB" id="3231000at2759"/>
<dbReference type="PANTHER" id="PTHR46494:SF1">
    <property type="entry name" value="CORA FAMILY METAL ION TRANSPORTER (EUROFUNG)"/>
    <property type="match status" value="1"/>
</dbReference>
<reference evidence="8 10" key="2">
    <citation type="submission" date="2023-09" db="EMBL/GenBank/DDBJ databases">
        <title>Complete-Gapless Cercospora beticola genome.</title>
        <authorList>
            <person name="Wyatt N.A."/>
            <person name="Spanner R.E."/>
            <person name="Bolton M.D."/>
        </authorList>
    </citation>
    <scope>NUCLEOTIDE SEQUENCE [LARGE SCALE GENOMIC DNA]</scope>
    <source>
        <strain evidence="8">Cb09-40</strain>
    </source>
</reference>
<keyword evidence="2 6" id="KW-0812">Transmembrane</keyword>
<keyword evidence="4 6" id="KW-0472">Membrane</keyword>
<evidence type="ECO:0000256" key="5">
    <source>
        <dbReference type="SAM" id="MobiDB-lite"/>
    </source>
</evidence>
<feature type="compositionally biased region" description="Basic and acidic residues" evidence="5">
    <location>
        <begin position="44"/>
        <end position="56"/>
    </location>
</feature>
<feature type="region of interest" description="Disordered" evidence="5">
    <location>
        <begin position="447"/>
        <end position="485"/>
    </location>
</feature>
<reference evidence="7 9" key="1">
    <citation type="submission" date="2015-10" db="EMBL/GenBank/DDBJ databases">
        <title>The cercosporin biosynthetic gene cluster was horizontally transferred to several fungal lineages and shown to be expanded in Cercospora beticola based on microsynteny with recipient genomes.</title>
        <authorList>
            <person name="De Jonge R."/>
            <person name="Ebert M.K."/>
            <person name="Suttle J.C."/>
            <person name="Jurick Ii W.M."/>
            <person name="Secor G.A."/>
            <person name="Thomma B.P."/>
            <person name="Van De Peer Y."/>
            <person name="Bolton M.D."/>
        </authorList>
    </citation>
    <scope>NUCLEOTIDE SEQUENCE [LARGE SCALE GENOMIC DNA]</scope>
    <source>
        <strain evidence="7 9">09-40</strain>
    </source>
</reference>
<evidence type="ECO:0000313" key="7">
    <source>
        <dbReference type="EMBL" id="PIB02397.1"/>
    </source>
</evidence>
<dbReference type="AlphaFoldDB" id="A0A2G5IC24"/>
<proteinExistence type="predicted"/>
<evidence type="ECO:0000313" key="8">
    <source>
        <dbReference type="EMBL" id="WPA97334.1"/>
    </source>
</evidence>
<dbReference type="GO" id="GO:0005886">
    <property type="term" value="C:plasma membrane"/>
    <property type="evidence" value="ECO:0007669"/>
    <property type="project" value="UniProtKB-SubCell"/>
</dbReference>
<dbReference type="Pfam" id="PF01544">
    <property type="entry name" value="CorA"/>
    <property type="match status" value="1"/>
</dbReference>
<protein>
    <submittedName>
        <fullName evidence="7">Uncharacterized protein</fullName>
    </submittedName>
</protein>
<feature type="region of interest" description="Disordered" evidence="5">
    <location>
        <begin position="1"/>
        <end position="56"/>
    </location>
</feature>
<comment type="subcellular location">
    <subcellularLocation>
        <location evidence="1">Cell membrane</location>
        <topology evidence="1">Multi-pass membrane protein</topology>
    </subcellularLocation>
</comment>